<dbReference type="AlphaFoldDB" id="A0A1G2HDS7"/>
<evidence type="ECO:0000313" key="1">
    <source>
        <dbReference type="EMBL" id="OGZ60624.1"/>
    </source>
</evidence>
<dbReference type="InterPro" id="IPR038555">
    <property type="entry name" value="Zincin_1_sf"/>
</dbReference>
<sequence>MEEKEFEKLVERSLDDLPAHIGQHLKNVAIVVEPFPTAESLRETGTRKNSVLLGLYEGIPEIAWGKGHGGQLPDKITIFQRSIEMFAKTPKQIEKMVRDTVWHEIAHHFGYDERGIKELEKKRRD</sequence>
<evidence type="ECO:0008006" key="3">
    <source>
        <dbReference type="Google" id="ProtNLM"/>
    </source>
</evidence>
<proteinExistence type="predicted"/>
<accession>A0A1G2HDS7</accession>
<dbReference type="InterPro" id="IPR010428">
    <property type="entry name" value="Zincin_1"/>
</dbReference>
<evidence type="ECO:0000313" key="2">
    <source>
        <dbReference type="Proteomes" id="UP000178835"/>
    </source>
</evidence>
<name>A0A1G2HDS7_9BACT</name>
<dbReference type="CDD" id="cd12952">
    <property type="entry name" value="MMP_ACEL2062"/>
    <property type="match status" value="1"/>
</dbReference>
<dbReference type="Proteomes" id="UP000178835">
    <property type="component" value="Unassembled WGS sequence"/>
</dbReference>
<gene>
    <name evidence="1" type="ORF">A2919_01985</name>
</gene>
<dbReference type="EMBL" id="MHOH01000017">
    <property type="protein sequence ID" value="OGZ60624.1"/>
    <property type="molecule type" value="Genomic_DNA"/>
</dbReference>
<reference evidence="1 2" key="1">
    <citation type="journal article" date="2016" name="Nat. Commun.">
        <title>Thousands of microbial genomes shed light on interconnected biogeochemical processes in an aquifer system.</title>
        <authorList>
            <person name="Anantharaman K."/>
            <person name="Brown C.T."/>
            <person name="Hug L.A."/>
            <person name="Sharon I."/>
            <person name="Castelle C.J."/>
            <person name="Probst A.J."/>
            <person name="Thomas B.C."/>
            <person name="Singh A."/>
            <person name="Wilkins M.J."/>
            <person name="Karaoz U."/>
            <person name="Brodie E.L."/>
            <person name="Williams K.H."/>
            <person name="Hubbard S.S."/>
            <person name="Banfield J.F."/>
        </authorList>
    </citation>
    <scope>NUCLEOTIDE SEQUENCE [LARGE SCALE GENOMIC DNA]</scope>
</reference>
<comment type="caution">
    <text evidence="1">The sequence shown here is derived from an EMBL/GenBank/DDBJ whole genome shotgun (WGS) entry which is preliminary data.</text>
</comment>
<dbReference type="SUPFAM" id="SSF55486">
    <property type="entry name" value="Metalloproteases ('zincins'), catalytic domain"/>
    <property type="match status" value="1"/>
</dbReference>
<dbReference type="Pfam" id="PF06262">
    <property type="entry name" value="Zincin_1"/>
    <property type="match status" value="1"/>
</dbReference>
<dbReference type="Gene3D" id="3.30.2010.20">
    <property type="match status" value="1"/>
</dbReference>
<protein>
    <recommendedName>
        <fullName evidence="3">Metallopeptidase family protein</fullName>
    </recommendedName>
</protein>
<organism evidence="1 2">
    <name type="scientific">Candidatus Spechtbacteria bacterium RIFCSPLOWO2_01_FULL_43_12</name>
    <dbReference type="NCBI Taxonomy" id="1802162"/>
    <lineage>
        <taxon>Bacteria</taxon>
        <taxon>Candidatus Spechtiibacteriota</taxon>
    </lineage>
</organism>